<dbReference type="InterPro" id="IPR025110">
    <property type="entry name" value="AMP-bd_C"/>
</dbReference>
<keyword evidence="4" id="KW-0677">Repeat</keyword>
<gene>
    <name evidence="7" type="ORF">PQQ63_33470</name>
</gene>
<accession>A0ABW9E4A0</accession>
<dbReference type="NCBIfam" id="TIGR01720">
    <property type="entry name" value="NRPS-para261"/>
    <property type="match status" value="1"/>
</dbReference>
<dbReference type="InterPro" id="IPR020806">
    <property type="entry name" value="PKS_PP-bd"/>
</dbReference>
<dbReference type="PROSITE" id="PS50075">
    <property type="entry name" value="CARRIER"/>
    <property type="match status" value="3"/>
</dbReference>
<dbReference type="PROSITE" id="PS00012">
    <property type="entry name" value="PHOSPHOPANTETHEINE"/>
    <property type="match status" value="2"/>
</dbReference>
<dbReference type="CDD" id="cd19531">
    <property type="entry name" value="LCL_NRPS-like"/>
    <property type="match status" value="2"/>
</dbReference>
<feature type="domain" description="Carrier" evidence="6">
    <location>
        <begin position="1048"/>
        <end position="1123"/>
    </location>
</feature>
<dbReference type="Gene3D" id="1.10.1200.10">
    <property type="entry name" value="ACP-like"/>
    <property type="match status" value="2"/>
</dbReference>
<proteinExistence type="predicted"/>
<dbReference type="InterPro" id="IPR010071">
    <property type="entry name" value="AA_adenyl_dom"/>
</dbReference>
<dbReference type="Pfam" id="PF13193">
    <property type="entry name" value="AMP-binding_C"/>
    <property type="match status" value="2"/>
</dbReference>
<dbReference type="InterPro" id="IPR009081">
    <property type="entry name" value="PP-bd_ACP"/>
</dbReference>
<dbReference type="Gene3D" id="3.30.559.30">
    <property type="entry name" value="Nonribosomal peptide synthetase, condensation domain"/>
    <property type="match status" value="4"/>
</dbReference>
<dbReference type="PANTHER" id="PTHR45527:SF1">
    <property type="entry name" value="FATTY ACID SYNTHASE"/>
    <property type="match status" value="1"/>
</dbReference>
<feature type="region of interest" description="Disordered" evidence="5">
    <location>
        <begin position="1770"/>
        <end position="1792"/>
    </location>
</feature>
<dbReference type="InterPro" id="IPR029058">
    <property type="entry name" value="AB_hydrolase_fold"/>
</dbReference>
<dbReference type="SUPFAM" id="SSF56801">
    <property type="entry name" value="Acetyl-CoA synthetase-like"/>
    <property type="match status" value="3"/>
</dbReference>
<evidence type="ECO:0000259" key="6">
    <source>
        <dbReference type="PROSITE" id="PS50075"/>
    </source>
</evidence>
<reference evidence="7 8" key="1">
    <citation type="journal article" date="2024" name="Chem. Sci.">
        <title>Discovery of megapolipeptins by genome mining of a Burkholderiales bacteria collection.</title>
        <authorList>
            <person name="Paulo B.S."/>
            <person name="Recchia M.J.J."/>
            <person name="Lee S."/>
            <person name="Fergusson C.H."/>
            <person name="Romanowski S.B."/>
            <person name="Hernandez A."/>
            <person name="Krull N."/>
            <person name="Liu D.Y."/>
            <person name="Cavanagh H."/>
            <person name="Bos A."/>
            <person name="Gray C.A."/>
            <person name="Murphy B.T."/>
            <person name="Linington R.G."/>
            <person name="Eustaquio A.S."/>
        </authorList>
    </citation>
    <scope>NUCLEOTIDE SEQUENCE [LARGE SCALE GENOMIC DNA]</scope>
    <source>
        <strain evidence="7 8">RL17-338-BIC-A</strain>
    </source>
</reference>
<protein>
    <submittedName>
        <fullName evidence="7">Amino acid adenylation domain-containing protein</fullName>
    </submittedName>
</protein>
<dbReference type="InterPro" id="IPR042099">
    <property type="entry name" value="ANL_N_sf"/>
</dbReference>
<sequence>MTQPTPQMQAISLRYAALPPERRAAFRRRLAAQHIDPATLPIVPIAQSAASGDDAPLSFEQEHLWFLWKLQPDNPAYHMPGAIELDGELDAAALDHALASVAQQHQSLCTRFFQRADGELRQTAEGAPRPACRLHDLRGTDPAALDATLDAALRRATVEPFDLEAGPPMRADLFRIGPTRYVLLLTLHHIVTDGHSMTVLIRALAQAYRRASSETLAPTAAPTLQFRDCATWQREWLDDAALQKHIDYWRAQLGTHTPPSPLPFDRPRAHQPSAAGGRVRREIDAALLAGLQTQAATQGATLFMALLAAFGTLLYRYSSESDLRVGVPSSGRDSVETENLIGFFVNTLVVRQQLAGNLPFGSLLAQTRQTLLDAQAHRALPFARLVRSLQTSRHDDMPLFHAMFSMQRSDRAALLSLPGLNVTTREIETGAAQFDLSFNVVEYDHGARLNIVYASDRFDAATIERLADHYVELLGQLACDTSLCIADLCLSDTAQTSLPTPATETTQQAHAPRDVLQRIADHVRSRPDAEAVTGETGALTYRELDSWSNRIGRCIAERTGTTLAPDVRIGLCTGRSLALVAGALGILKAGAAYVPLDPRYPPERLHDTLLDANVRCIVADAEGVVSLGAWAAEHGVAIVDAAALQGLEATDAEALPLQAAPHPEQLAYVIYTSGSTGRPKGVGVTHANLARLFDSTAALFDFGPDDVWTLFHSHAFDFSVWELFGALVHGSRLVVVPYWTTREPAALQRLLCEQRVTVLNQTPSAFDALMQADLAASESFANVRVIVFGGERLEPAALAAWHRARGAHAPALVNMYGITETTVHVTHRVLRDSDIHGTTQALLSPIGSALDDLQLHLLDADLNPVPPGAKGELYVGGAGLARGYANRPALTAERFVPNPFGLPGTRLYRSGDVARRLPDGDLAYLGRNDAQVKLRGFRIEPGEVRAALLGHPDIASVEVIAREHPQRGTQLIAYLVARRNAVTLRQATRDHAAAHLPAHLVPSAYVVLDALPLTINGKLDRHALPAPDDAAFGAERASAGANADAPWPPLSPVGMRLADLWREVLGVTHVDADDDFFARGGHSLLAVKLAARIEQGFDVQLPLRIFFDHPRLGALAAQLEAASASGQPDGQPLRQPLVRRPAAQTCVPLSHAQERLWFLWQFDPQDTAYNITCAVNLHGALDAVALRGAFDALSLRHEALRTSFGEEDGVGYQEIHAAPRYTWTAHDLRARAPDARESGVASLLSDAARSPFDLTGDPLLRVTLIHIDAEHHVLHLALHHIIADGESVDLLIDELIALYRAALEHADAAAVLPELGVQYGDYARWQRLHADDTALARQLGYWRDLLGETDPVLELPLQQPRSAQRRRGLGRAVRTLDTARMQALRHLADSQRASLFIVMLAALDVLLQRYGGQNEIRVGVPVTGRTQVETGRMIGCFVNTLVMTADVSRADTFAALIAHVRRRSLDAHAHADLPFARLVEALQPNRERNTTPLFQVMFNYQQAAAPTQALPGLRIEARDAQADAVQFDLKLDVTGAADHVRLHFDFADDIFAASTIERMADHFVELVDQVIAQPEIELRSLSLSSPKRDAVPLAGHVFVPVVQRIVQTGALRPDAVALTGEHESLTYRELLHWASAIARRLVNNGVQRDACVAVCVARGPALLAAMLGVWQAGAAYLPVDPSYPDERIAAMLDDAQVLHVVADAGAGVVADQHRRAAFAGRDMVDVAAVRSDAASVSVSAFPSASAVSSVSISPPTPASAMDTATASTITTVSGPVPAPTSRSESDHGTHTLPVIHPDQLAYVIYTSGSTGKPKGVGVTHGALERLVASIDLRPGLRDDDLWLSESAPVFDISLLEFCLPLVRGVPLELVSSHTARDGIALAARLEASRATVFQATPSGWRMLLEAGWRADLSAPHRPLLGLSGGEPLHPDLATALIARGVALWNLYGPTETTIYSAGAQVFTAQPITHGDPLPDTVLRVIDTHGLAVPDGGLGELCIGGSNLARGYLRRPGLTAERFVPDPDGPAGARLYRTGDLCRLRDDGRPEPLGRLDQQVKLRGYRIEPGEIEAALCACDGVKNAAVAIRGEGAQQRLVGYITGEADTSVLRTQLARSLPAHMLPSAIVTLDALPLTPSGKLDRRALPEPVWQDDDTPVVAPRSPREAALLDIWQTVLGHPVASVTVNFFEAGGDSILSLQLISRVRSAGWHLTPKQIFEHPTIAQQAQLMTACADAASRAGERHDALPLTPIQAAFFAKRPDGESHWNQSVLLDAAEALDPARLSDALTALVQRHDALRLRFTRDGNDDAHRWQQRVVAREDAALLRHIELDPADWDNALAQQGATIQQSLDIEHGPLLRASYFEAGSRRRLLIAIHHLAVDGVSWRVLLDDLRTLYADQPLAPLTTPWSAWVDTQANGPAPDAAELGYWEHTLTAGQHALPDDLVCKHASNIGDRSLATSRTVSIELDASSTRSLLQHTSHAYRTRPGELLLAALAQTLGASSQRDTPVLIDLEAHGRSTSFDTVDLDRTVGWFTVQYPFALPRAQTPAATLIAVKEALRAVPEQGFNFGRLREAGRNGTLDGTTGAGRQALPAVWPGAQVRFNYLGQFDQALAGSHATNSQDGAPRLHFSHDSAGAPLAGADTMDHLLDITALVVDGVLDLHWRFSPDVLDAAAVERLAARTAQTLRELIAHCVDSPVGATAADFPLARIGQRTLEAMRLPRGDIEDIYPATPLQQGLLFHSLLTAGAGMYLNQLRLTLDGALDPRALLAAWQDMLDQHPVLRTHFELGQESGPLQVVHRHADVPFTTHDWRAHAADYDTRLAQWLAADLRSDFDPGRAPLMRVALFARPDGAHDLVWTSHHALLDGWSSARLLNALSQTYRARTHSDTSATALVTRASTAPVAPVASIAPYRDYVRWLAHDAATRDHADWWRNLASHADDAALLAPSLGRPQQREPSSHDWSTRLADSLRIRLLQAAQRAQVTLNTLMQGAWAILLARYGGRHRAAFGVTVSGRPADLPGVEQMMGLFINSVPLWVDAPAGAPTTDWLRELHTLNHALREHEHTPITRIQQWTGRSGDNLFDTLFVFENYPLDRVLEADGDGLTIRALQSADRTHYPLTLAVLPRERLDLQWAWDGERFERATIERLAVDYERILTQLAAAVVDSDNAHGRRTARLGDIALSGETLDSQPQRRYDFEPVMPRFSARAARQPDAIALACRGATLSYRQLDDWSSRIGARLKHAGLRGDQRVGVCVTRGVGLPAALFGIWKAGGAYVPLDPTYPRERLAGMLDDADVRHVVADAACIAQLGALFAGREVIRIDAAEAAEAGHIVTSVEDAAPAGWHQPIAPEQLAYVIYTSGSTGRPKGVALSHRALSLHLADFQSVYGIGAGDVVLQSSTINFDVALHELLPALLQGGRVEMRGPDAWDIDTLNATLVDAGVTFARIPTSLWQQWQRAAPPAAALRALRQITVGGEALAGDTLARWRTGPLVAIRVDNLYGPTETAVAALYHRTGAADEAHVIVPIGRPYPGRGVALLDDDGLRVPHGGIGELCISGDCLARGYLGRPGLTAAQFVPDPDGSPGARLYRTGDLCRFGPDGTVQFLGRIDQQIKLRGQRIEPGEIEAALRSCVGVTQAVVALHGEGEHQRLIAYVVGAVETASLTQALSARLPEAWMPGAFVMLDRLPMLPNGKLDLRALPPPAPPADAPAIAPRNPVEQTIAEVWQDVLGVPTVFVHDNFYALGGHSLLAVQIAARLTRALQQTVPLAAVLAQATVARLAESLREASDGEAQTQVAQAAQRDTMKQLLAELD</sequence>
<dbReference type="NCBIfam" id="NF003417">
    <property type="entry name" value="PRK04813.1"/>
    <property type="match status" value="4"/>
</dbReference>
<dbReference type="RefSeq" id="WP_408340170.1">
    <property type="nucleotide sequence ID" value="NZ_JAQQCF010000044.1"/>
</dbReference>
<evidence type="ECO:0000313" key="8">
    <source>
        <dbReference type="Proteomes" id="UP001629432"/>
    </source>
</evidence>
<dbReference type="InterPro" id="IPR036736">
    <property type="entry name" value="ACP-like_sf"/>
</dbReference>
<feature type="domain" description="Carrier" evidence="6">
    <location>
        <begin position="3710"/>
        <end position="3785"/>
    </location>
</feature>
<evidence type="ECO:0000256" key="5">
    <source>
        <dbReference type="SAM" id="MobiDB-lite"/>
    </source>
</evidence>
<dbReference type="Gene3D" id="3.30.300.30">
    <property type="match status" value="3"/>
</dbReference>
<dbReference type="CDD" id="cd19543">
    <property type="entry name" value="DCL_NRPS"/>
    <property type="match status" value="1"/>
</dbReference>
<evidence type="ECO:0000256" key="3">
    <source>
        <dbReference type="ARBA" id="ARBA00022553"/>
    </source>
</evidence>
<dbReference type="Pfam" id="PF00501">
    <property type="entry name" value="AMP-binding"/>
    <property type="match status" value="3"/>
</dbReference>
<dbReference type="Gene3D" id="3.40.50.980">
    <property type="match status" value="2"/>
</dbReference>
<dbReference type="InterPro" id="IPR023213">
    <property type="entry name" value="CAT-like_dom_sf"/>
</dbReference>
<dbReference type="Gene3D" id="3.30.559.10">
    <property type="entry name" value="Chloramphenicol acetyltransferase-like domain"/>
    <property type="match status" value="4"/>
</dbReference>
<dbReference type="Pfam" id="PF00550">
    <property type="entry name" value="PP-binding"/>
    <property type="match status" value="3"/>
</dbReference>
<dbReference type="PANTHER" id="PTHR45527">
    <property type="entry name" value="NONRIBOSOMAL PEPTIDE SYNTHETASE"/>
    <property type="match status" value="1"/>
</dbReference>
<dbReference type="Gene3D" id="3.40.50.12780">
    <property type="entry name" value="N-terminal domain of ligase-like"/>
    <property type="match status" value="2"/>
</dbReference>
<dbReference type="SUPFAM" id="SSF52777">
    <property type="entry name" value="CoA-dependent acyltransferases"/>
    <property type="match status" value="8"/>
</dbReference>
<keyword evidence="2" id="KW-0596">Phosphopantetheine</keyword>
<dbReference type="InterPro" id="IPR000873">
    <property type="entry name" value="AMP-dep_synth/lig_dom"/>
</dbReference>
<dbReference type="CDD" id="cd05930">
    <property type="entry name" value="A_NRPS"/>
    <property type="match status" value="1"/>
</dbReference>
<dbReference type="CDD" id="cd17643">
    <property type="entry name" value="A_NRPS_Cytc1-like"/>
    <property type="match status" value="1"/>
</dbReference>
<comment type="cofactor">
    <cofactor evidence="1">
        <name>pantetheine 4'-phosphate</name>
        <dbReference type="ChEBI" id="CHEBI:47942"/>
    </cofactor>
</comment>
<dbReference type="SMART" id="SM00823">
    <property type="entry name" value="PKS_PP"/>
    <property type="match status" value="3"/>
</dbReference>
<dbReference type="InterPro" id="IPR010060">
    <property type="entry name" value="NRPS_synth"/>
</dbReference>
<dbReference type="Proteomes" id="UP001629432">
    <property type="component" value="Unassembled WGS sequence"/>
</dbReference>
<evidence type="ECO:0000313" key="7">
    <source>
        <dbReference type="EMBL" id="MFM0641613.1"/>
    </source>
</evidence>
<evidence type="ECO:0000256" key="1">
    <source>
        <dbReference type="ARBA" id="ARBA00001957"/>
    </source>
</evidence>
<evidence type="ECO:0000256" key="4">
    <source>
        <dbReference type="ARBA" id="ARBA00022737"/>
    </source>
</evidence>
<dbReference type="PROSITE" id="PS00455">
    <property type="entry name" value="AMP_BINDING"/>
    <property type="match status" value="3"/>
</dbReference>
<dbReference type="Gene3D" id="2.30.38.10">
    <property type="entry name" value="Luciferase, Domain 3"/>
    <property type="match status" value="1"/>
</dbReference>
<dbReference type="NCBIfam" id="TIGR01733">
    <property type="entry name" value="AA-adenyl-dom"/>
    <property type="match status" value="3"/>
</dbReference>
<comment type="caution">
    <text evidence="7">The sequence shown here is derived from an EMBL/GenBank/DDBJ whole genome shotgun (WGS) entry which is preliminary data.</text>
</comment>
<evidence type="ECO:0000256" key="2">
    <source>
        <dbReference type="ARBA" id="ARBA00022450"/>
    </source>
</evidence>
<dbReference type="SUPFAM" id="SSF47336">
    <property type="entry name" value="ACP-like"/>
    <property type="match status" value="3"/>
</dbReference>
<dbReference type="Pfam" id="PF00668">
    <property type="entry name" value="Condensation"/>
    <property type="match status" value="4"/>
</dbReference>
<dbReference type="InterPro" id="IPR020845">
    <property type="entry name" value="AMP-binding_CS"/>
</dbReference>
<dbReference type="InterPro" id="IPR045851">
    <property type="entry name" value="AMP-bd_C_sf"/>
</dbReference>
<name>A0ABW9E4A0_9BURK</name>
<dbReference type="EMBL" id="JAQQCF010000044">
    <property type="protein sequence ID" value="MFM0641613.1"/>
    <property type="molecule type" value="Genomic_DNA"/>
</dbReference>
<dbReference type="InterPro" id="IPR006162">
    <property type="entry name" value="Ppantetheine_attach_site"/>
</dbReference>
<feature type="domain" description="Carrier" evidence="6">
    <location>
        <begin position="2156"/>
        <end position="2230"/>
    </location>
</feature>
<dbReference type="InterPro" id="IPR001242">
    <property type="entry name" value="Condensation_dom"/>
</dbReference>
<organism evidence="7 8">
    <name type="scientific">Paraburkholderia metrosideri</name>
    <dbReference type="NCBI Taxonomy" id="580937"/>
    <lineage>
        <taxon>Bacteria</taxon>
        <taxon>Pseudomonadati</taxon>
        <taxon>Pseudomonadota</taxon>
        <taxon>Betaproteobacteria</taxon>
        <taxon>Burkholderiales</taxon>
        <taxon>Burkholderiaceae</taxon>
        <taxon>Paraburkholderia</taxon>
    </lineage>
</organism>
<dbReference type="Gene3D" id="3.40.50.1820">
    <property type="entry name" value="alpha/beta hydrolase"/>
    <property type="match status" value="1"/>
</dbReference>
<keyword evidence="3" id="KW-0597">Phosphoprotein</keyword>
<keyword evidence="8" id="KW-1185">Reference proteome</keyword>